<reference evidence="4" key="1">
    <citation type="submission" date="2016-10" db="EMBL/GenBank/DDBJ databases">
        <authorList>
            <person name="Varghese N."/>
            <person name="Submissions S."/>
        </authorList>
    </citation>
    <scope>NUCLEOTIDE SEQUENCE [LARGE SCALE GENOMIC DNA]</scope>
    <source>
        <strain evidence="4">DSM 43161</strain>
    </source>
</reference>
<feature type="compositionally biased region" description="Low complexity" evidence="1">
    <location>
        <begin position="68"/>
        <end position="85"/>
    </location>
</feature>
<dbReference type="RefSeq" id="WP_075015666.1">
    <property type="nucleotide sequence ID" value="NZ_FOWE01000012.1"/>
</dbReference>
<proteinExistence type="predicted"/>
<feature type="region of interest" description="Disordered" evidence="1">
    <location>
        <begin position="68"/>
        <end position="88"/>
    </location>
</feature>
<dbReference type="AlphaFoldDB" id="A0A1I5IA91"/>
<accession>A0A1I5IA91</accession>
<feature type="transmembrane region" description="Helical" evidence="2">
    <location>
        <begin position="44"/>
        <end position="64"/>
    </location>
</feature>
<keyword evidence="2" id="KW-0812">Transmembrane</keyword>
<dbReference type="EMBL" id="FOWE01000012">
    <property type="protein sequence ID" value="SFO57056.1"/>
    <property type="molecule type" value="Genomic_DNA"/>
</dbReference>
<organism evidence="3 4">
    <name type="scientific">Geodermatophilus obscurus</name>
    <dbReference type="NCBI Taxonomy" id="1861"/>
    <lineage>
        <taxon>Bacteria</taxon>
        <taxon>Bacillati</taxon>
        <taxon>Actinomycetota</taxon>
        <taxon>Actinomycetes</taxon>
        <taxon>Geodermatophilales</taxon>
        <taxon>Geodermatophilaceae</taxon>
        <taxon>Geodermatophilus</taxon>
    </lineage>
</organism>
<evidence type="ECO:0000256" key="2">
    <source>
        <dbReference type="SAM" id="Phobius"/>
    </source>
</evidence>
<keyword evidence="2" id="KW-1133">Transmembrane helix</keyword>
<evidence type="ECO:0000313" key="4">
    <source>
        <dbReference type="Proteomes" id="UP000183642"/>
    </source>
</evidence>
<name>A0A1I5IA91_9ACTN</name>
<evidence type="ECO:0000313" key="3">
    <source>
        <dbReference type="EMBL" id="SFO57056.1"/>
    </source>
</evidence>
<protein>
    <submittedName>
        <fullName evidence="3">Uncharacterized protein</fullName>
    </submittedName>
</protein>
<keyword evidence="4" id="KW-1185">Reference proteome</keyword>
<evidence type="ECO:0000256" key="1">
    <source>
        <dbReference type="SAM" id="MobiDB-lite"/>
    </source>
</evidence>
<keyword evidence="2" id="KW-0472">Membrane</keyword>
<dbReference type="OrthoDB" id="5188909at2"/>
<sequence>MTDLDDHDVRDALARLATRAAPPRGVDTADAAIALSRRQRRTRVAWAGGAVVLAVLAGAVPALLPDAGPVPGQTATESTQQATQEPAPALTDLPARGSLAGDGEFLAGVAAIEWSAPLGLNGAALTPTASSRQVLFAGDLPGGRRWALVVGEDAGQGVSAWFGGPAGAAPADLALLAPPERFSADEPVALLDGTGAAPLLVVVARPGDGARWSSGSIRFDDGSIDRLWTDLPGGDGVFVAEVDPPAYDGADIVEVAATGRSALLRGVPRTDGSPSRPALPVAWVQVSATTDPALRDRLTACLLPEGFTVSTVAGGDVQYGYPDQPGRRSDVELAQIQAGYDAVLTECLRRVSTGD</sequence>
<gene>
    <name evidence="3" type="ORF">SAMN05660359_04432</name>
</gene>
<dbReference type="Proteomes" id="UP000183642">
    <property type="component" value="Unassembled WGS sequence"/>
</dbReference>